<evidence type="ECO:0000313" key="1">
    <source>
        <dbReference type="EMBL" id="CAA9342560.1"/>
    </source>
</evidence>
<dbReference type="EMBL" id="CADCTR010002266">
    <property type="protein sequence ID" value="CAA9342560.1"/>
    <property type="molecule type" value="Genomic_DNA"/>
</dbReference>
<sequence>MQGQAGCFSTNCRHVRNGEETATLVRRLRTRPPETVSQLIISSTPKMGPDEIGSQNSLLRAVAALAYSSDTNLGLITQASHALAQVLADSSPSVPPVFGRPPAV</sequence>
<reference evidence="1" key="1">
    <citation type="submission" date="2020-02" db="EMBL/GenBank/DDBJ databases">
        <authorList>
            <person name="Meier V. D."/>
        </authorList>
    </citation>
    <scope>NUCLEOTIDE SEQUENCE</scope>
    <source>
        <strain evidence="1">AVDCRST_MAG93</strain>
    </source>
</reference>
<accession>A0A6J4LUT9</accession>
<name>A0A6J4LUT9_9CHLR</name>
<dbReference type="AlphaFoldDB" id="A0A6J4LUT9"/>
<proteinExistence type="predicted"/>
<organism evidence="1">
    <name type="scientific">uncultured Chloroflexia bacterium</name>
    <dbReference type="NCBI Taxonomy" id="1672391"/>
    <lineage>
        <taxon>Bacteria</taxon>
        <taxon>Bacillati</taxon>
        <taxon>Chloroflexota</taxon>
        <taxon>Chloroflexia</taxon>
        <taxon>environmental samples</taxon>
    </lineage>
</organism>
<gene>
    <name evidence="1" type="ORF">AVDCRST_MAG93-6720</name>
</gene>
<protein>
    <submittedName>
        <fullName evidence="1">Uncharacterized protein</fullName>
    </submittedName>
</protein>